<reference evidence="2" key="1">
    <citation type="journal article" date="2015" name="PLoS Genet.">
        <title>Genome Sequence and Transcriptome Analyses of Chrysochromulina tobin: Metabolic Tools for Enhanced Algal Fitness in the Prominent Order Prymnesiales (Haptophyceae).</title>
        <authorList>
            <person name="Hovde B.T."/>
            <person name="Deodato C.R."/>
            <person name="Hunsperger H.M."/>
            <person name="Ryken S.A."/>
            <person name="Yost W."/>
            <person name="Jha R.K."/>
            <person name="Patterson J."/>
            <person name="Monnat R.J. Jr."/>
            <person name="Barlow S.B."/>
            <person name="Starkenburg S.R."/>
            <person name="Cattolico R.A."/>
        </authorList>
    </citation>
    <scope>NUCLEOTIDE SEQUENCE</scope>
    <source>
        <strain evidence="2">CCMP291</strain>
    </source>
</reference>
<dbReference type="AlphaFoldDB" id="A0A0M0K053"/>
<organism evidence="1 2">
    <name type="scientific">Chrysochromulina tobinii</name>
    <dbReference type="NCBI Taxonomy" id="1460289"/>
    <lineage>
        <taxon>Eukaryota</taxon>
        <taxon>Haptista</taxon>
        <taxon>Haptophyta</taxon>
        <taxon>Prymnesiophyceae</taxon>
        <taxon>Prymnesiales</taxon>
        <taxon>Chrysochromulinaceae</taxon>
        <taxon>Chrysochromulina</taxon>
    </lineage>
</organism>
<accession>A0A0M0K053</accession>
<evidence type="ECO:0000313" key="1">
    <source>
        <dbReference type="EMBL" id="KOO31773.1"/>
    </source>
</evidence>
<name>A0A0M0K053_9EUKA</name>
<proteinExistence type="predicted"/>
<gene>
    <name evidence="1" type="ORF">Ctob_007407</name>
</gene>
<dbReference type="Proteomes" id="UP000037460">
    <property type="component" value="Unassembled WGS sequence"/>
</dbReference>
<evidence type="ECO:0000313" key="2">
    <source>
        <dbReference type="Proteomes" id="UP000037460"/>
    </source>
</evidence>
<sequence length="115" mass="12330">MLHRSFAGAVHDEADNATKRMTALLEATPTAAGLRIGMTNDWGSPTGFTYTLNFVAEAEVLEDDERIELPTRAVLFVERKALWAGEGGLLGATLDLDSNFNLVVSHKGADAPGSR</sequence>
<dbReference type="EMBL" id="JWZX01001935">
    <property type="protein sequence ID" value="KOO31773.1"/>
    <property type="molecule type" value="Genomic_DNA"/>
</dbReference>
<comment type="caution">
    <text evidence="1">The sequence shown here is derived from an EMBL/GenBank/DDBJ whole genome shotgun (WGS) entry which is preliminary data.</text>
</comment>
<protein>
    <submittedName>
        <fullName evidence="1">Uncharacterized protein</fullName>
    </submittedName>
</protein>
<keyword evidence="2" id="KW-1185">Reference proteome</keyword>